<dbReference type="OrthoDB" id="427096at2"/>
<protein>
    <submittedName>
        <fullName evidence="4">Uncharacterized protein</fullName>
    </submittedName>
</protein>
<organism evidence="4 5">
    <name type="scientific">Mastigocoleus testarum BC008</name>
    <dbReference type="NCBI Taxonomy" id="371196"/>
    <lineage>
        <taxon>Bacteria</taxon>
        <taxon>Bacillati</taxon>
        <taxon>Cyanobacteriota</taxon>
        <taxon>Cyanophyceae</taxon>
        <taxon>Nostocales</taxon>
        <taxon>Hapalosiphonaceae</taxon>
        <taxon>Mastigocoleus</taxon>
    </lineage>
</organism>
<dbReference type="SMART" id="SM00028">
    <property type="entry name" value="TPR"/>
    <property type="match status" value="1"/>
</dbReference>
<evidence type="ECO:0000313" key="4">
    <source>
        <dbReference type="EMBL" id="KST64193.1"/>
    </source>
</evidence>
<dbReference type="AlphaFoldDB" id="A0A0V7ZIE4"/>
<comment type="caution">
    <text evidence="4">The sequence shown here is derived from an EMBL/GenBank/DDBJ whole genome shotgun (WGS) entry which is preliminary data.</text>
</comment>
<feature type="repeat" description="TPR" evidence="1">
    <location>
        <begin position="58"/>
        <end position="91"/>
    </location>
</feature>
<evidence type="ECO:0000313" key="5">
    <source>
        <dbReference type="Proteomes" id="UP000053372"/>
    </source>
</evidence>
<feature type="chain" id="PRO_5007438872" evidence="2">
    <location>
        <begin position="25"/>
        <end position="109"/>
    </location>
</feature>
<sequence>MKVLKVIPAIVLLGFMVVSQKANSQTLPKIELKLKPQIEKLQVDPIQTPDSREDKQTAQIYLKKGLELFKAEKFNEAIQAFGEVIKIQPNNQYAYLFSGLSYFQLKQYQ</sequence>
<dbReference type="Pfam" id="PF00515">
    <property type="entry name" value="TPR_1"/>
    <property type="match status" value="1"/>
</dbReference>
<dbReference type="EMBL" id="LMTZ01000126">
    <property type="protein sequence ID" value="KST64193.1"/>
    <property type="molecule type" value="Genomic_DNA"/>
</dbReference>
<dbReference type="Gene3D" id="1.25.40.10">
    <property type="entry name" value="Tetratricopeptide repeat domain"/>
    <property type="match status" value="1"/>
</dbReference>
<dbReference type="PROSITE" id="PS50005">
    <property type="entry name" value="TPR"/>
    <property type="match status" value="1"/>
</dbReference>
<evidence type="ECO:0000313" key="3">
    <source>
        <dbReference type="EMBL" id="KST63858.1"/>
    </source>
</evidence>
<accession>A0A0V7ZIE4</accession>
<keyword evidence="5" id="KW-1185">Reference proteome</keyword>
<dbReference type="RefSeq" id="WP_027845841.1">
    <property type="nucleotide sequence ID" value="NZ_LMTZ01000126.1"/>
</dbReference>
<dbReference type="InterPro" id="IPR011990">
    <property type="entry name" value="TPR-like_helical_dom_sf"/>
</dbReference>
<feature type="signal peptide" evidence="2">
    <location>
        <begin position="1"/>
        <end position="24"/>
    </location>
</feature>
<proteinExistence type="predicted"/>
<dbReference type="Proteomes" id="UP000053372">
    <property type="component" value="Unassembled WGS sequence"/>
</dbReference>
<gene>
    <name evidence="3" type="ORF">BC008_15480</name>
    <name evidence="4" type="ORF">BC008_16255</name>
</gene>
<keyword evidence="1" id="KW-0802">TPR repeat</keyword>
<name>A0A0V7ZIE4_9CYAN</name>
<evidence type="ECO:0000256" key="2">
    <source>
        <dbReference type="SAM" id="SignalP"/>
    </source>
</evidence>
<dbReference type="SUPFAM" id="SSF48452">
    <property type="entry name" value="TPR-like"/>
    <property type="match status" value="1"/>
</dbReference>
<reference evidence="4 5" key="1">
    <citation type="journal article" date="2015" name="Genome Announc.">
        <title>Draft Genome of the Euendolithic (true boring) Cyanobacterium Mastigocoleus testarum strain BC008.</title>
        <authorList>
            <person name="Guida B.S."/>
            <person name="Garcia-Pichel F."/>
        </authorList>
    </citation>
    <scope>NUCLEOTIDE SEQUENCE [LARGE SCALE GENOMIC DNA]</scope>
    <source>
        <strain evidence="4 5">BC008</strain>
    </source>
</reference>
<dbReference type="InterPro" id="IPR019734">
    <property type="entry name" value="TPR_rpt"/>
</dbReference>
<dbReference type="EMBL" id="LMTZ01000130">
    <property type="protein sequence ID" value="KST63858.1"/>
    <property type="molecule type" value="Genomic_DNA"/>
</dbReference>
<evidence type="ECO:0000256" key="1">
    <source>
        <dbReference type="PROSITE-ProRule" id="PRU00339"/>
    </source>
</evidence>
<keyword evidence="2" id="KW-0732">Signal</keyword>